<dbReference type="RefSeq" id="WP_189629968.1">
    <property type="nucleotide sequence ID" value="NZ_BNAG01000002.1"/>
</dbReference>
<organism evidence="2 3">
    <name type="scientific">Roseivirga thermotolerans</name>
    <dbReference type="NCBI Taxonomy" id="1758176"/>
    <lineage>
        <taxon>Bacteria</taxon>
        <taxon>Pseudomonadati</taxon>
        <taxon>Bacteroidota</taxon>
        <taxon>Cytophagia</taxon>
        <taxon>Cytophagales</taxon>
        <taxon>Roseivirgaceae</taxon>
        <taxon>Roseivirga</taxon>
    </lineage>
</organism>
<protein>
    <recommendedName>
        <fullName evidence="4">Transmembrane protein</fullName>
    </recommendedName>
</protein>
<gene>
    <name evidence="2" type="ORF">GCM10011340_18750</name>
</gene>
<keyword evidence="3" id="KW-1185">Reference proteome</keyword>
<evidence type="ECO:0000313" key="2">
    <source>
        <dbReference type="EMBL" id="GHE63630.1"/>
    </source>
</evidence>
<comment type="caution">
    <text evidence="2">The sequence shown here is derived from an EMBL/GenBank/DDBJ whole genome shotgun (WGS) entry which is preliminary data.</text>
</comment>
<reference evidence="3" key="1">
    <citation type="journal article" date="2019" name="Int. J. Syst. Evol. Microbiol.">
        <title>The Global Catalogue of Microorganisms (GCM) 10K type strain sequencing project: providing services to taxonomists for standard genome sequencing and annotation.</title>
        <authorList>
            <consortium name="The Broad Institute Genomics Platform"/>
            <consortium name="The Broad Institute Genome Sequencing Center for Infectious Disease"/>
            <person name="Wu L."/>
            <person name="Ma J."/>
        </authorList>
    </citation>
    <scope>NUCLEOTIDE SEQUENCE [LARGE SCALE GENOMIC DNA]</scope>
    <source>
        <strain evidence="3">CGMCC 1.15111</strain>
    </source>
</reference>
<feature type="transmembrane region" description="Helical" evidence="1">
    <location>
        <begin position="12"/>
        <end position="31"/>
    </location>
</feature>
<accession>A0ABQ3I700</accession>
<feature type="transmembrane region" description="Helical" evidence="1">
    <location>
        <begin position="37"/>
        <end position="57"/>
    </location>
</feature>
<keyword evidence="1" id="KW-0472">Membrane</keyword>
<feature type="transmembrane region" description="Helical" evidence="1">
    <location>
        <begin position="69"/>
        <end position="87"/>
    </location>
</feature>
<sequence>MRGSEQTTIEDFKAHSLPGLALLLTLLFFAYRGVTYAWLGSWLPLALVALVIFLLFFSLQKSAKGFGRALRFWAVLLIIWSSIRLLLSTVNQFLKPVPEAHIAEQLGFLGALTSLLFLFSGIILYRSSSRFLKKSQTS</sequence>
<dbReference type="EMBL" id="BNAG01000002">
    <property type="protein sequence ID" value="GHE63630.1"/>
    <property type="molecule type" value="Genomic_DNA"/>
</dbReference>
<proteinExistence type="predicted"/>
<evidence type="ECO:0000256" key="1">
    <source>
        <dbReference type="SAM" id="Phobius"/>
    </source>
</evidence>
<name>A0ABQ3I700_9BACT</name>
<feature type="transmembrane region" description="Helical" evidence="1">
    <location>
        <begin position="107"/>
        <end position="125"/>
    </location>
</feature>
<keyword evidence="1" id="KW-0812">Transmembrane</keyword>
<evidence type="ECO:0000313" key="3">
    <source>
        <dbReference type="Proteomes" id="UP000658258"/>
    </source>
</evidence>
<evidence type="ECO:0008006" key="4">
    <source>
        <dbReference type="Google" id="ProtNLM"/>
    </source>
</evidence>
<keyword evidence="1" id="KW-1133">Transmembrane helix</keyword>
<dbReference type="Proteomes" id="UP000658258">
    <property type="component" value="Unassembled WGS sequence"/>
</dbReference>